<protein>
    <submittedName>
        <fullName evidence="7">Diadenosine tetraphosphate hydrolase</fullName>
    </submittedName>
</protein>
<sequence length="209" mass="23082">MSTETGADAQAQEPYRDSGVGDTPKLPDGLLRLWAPYRSAYLTTESRSEDPFLDIPKMSDEDGLVVARGETVYCVLNLFPYNPGHMMVVPYRQVADYADLTWAETQELARFTQHALRVLREVSHPDAVNVGMNLGRASGGSVPTHLHQHIVPRWAGDSSFMTVIAGTKVLPQVLGETRELLAKAWRKLQDADGPGVHKTENQQRGDGDI</sequence>
<accession>A0A364V7X6</accession>
<dbReference type="PANTHER" id="PTHR42997">
    <property type="entry name" value="HIT FAMILY HYDROLASE"/>
    <property type="match status" value="1"/>
</dbReference>
<gene>
    <name evidence="7" type="ORF">DLJ54_02090</name>
</gene>
<dbReference type="InterPro" id="IPR036265">
    <property type="entry name" value="HIT-like_sf"/>
</dbReference>
<evidence type="ECO:0000313" key="7">
    <source>
        <dbReference type="EMBL" id="RAV32718.1"/>
    </source>
</evidence>
<keyword evidence="7" id="KW-0378">Hydrolase</keyword>
<feature type="binding site" evidence="3">
    <location>
        <begin position="139"/>
        <end position="142"/>
    </location>
    <ligand>
        <name>substrate</name>
    </ligand>
</feature>
<dbReference type="CDD" id="cd01275">
    <property type="entry name" value="FHIT"/>
    <property type="match status" value="1"/>
</dbReference>
<dbReference type="PROSITE" id="PS51084">
    <property type="entry name" value="HIT_2"/>
    <property type="match status" value="1"/>
</dbReference>
<dbReference type="EMBL" id="QHCV01000012">
    <property type="protein sequence ID" value="RAV32718.1"/>
    <property type="molecule type" value="Genomic_DNA"/>
</dbReference>
<feature type="binding site" evidence="3">
    <location>
        <position position="77"/>
    </location>
    <ligand>
        <name>substrate</name>
    </ligand>
</feature>
<feature type="short sequence motif" description="Histidine triad motif" evidence="4">
    <location>
        <begin position="145"/>
        <end position="149"/>
    </location>
</feature>
<dbReference type="PANTHER" id="PTHR42997:SF1">
    <property type="entry name" value="AP-4-A PHOSPHORYLASE"/>
    <property type="match status" value="1"/>
</dbReference>
<dbReference type="Proteomes" id="UP000251577">
    <property type="component" value="Unassembled WGS sequence"/>
</dbReference>
<dbReference type="InterPro" id="IPR011146">
    <property type="entry name" value="HIT-like"/>
</dbReference>
<feature type="active site" description="Tele-AMP-histidine intermediate" evidence="2">
    <location>
        <position position="147"/>
    </location>
</feature>
<evidence type="ECO:0000256" key="2">
    <source>
        <dbReference type="PIRSR" id="PIRSR639383-1"/>
    </source>
</evidence>
<dbReference type="SUPFAM" id="SSF54197">
    <property type="entry name" value="HIT-like"/>
    <property type="match status" value="1"/>
</dbReference>
<dbReference type="GO" id="GO:0016787">
    <property type="term" value="F:hydrolase activity"/>
    <property type="evidence" value="ECO:0007669"/>
    <property type="project" value="UniProtKB-KW"/>
</dbReference>
<dbReference type="AlphaFoldDB" id="A0A364V7X6"/>
<keyword evidence="8" id="KW-1185">Reference proteome</keyword>
<evidence type="ECO:0000256" key="4">
    <source>
        <dbReference type="PROSITE-ProRule" id="PRU00464"/>
    </source>
</evidence>
<organism evidence="7 8">
    <name type="scientific">Corynebacterium heidelbergense</name>
    <dbReference type="NCBI Taxonomy" id="2055947"/>
    <lineage>
        <taxon>Bacteria</taxon>
        <taxon>Bacillati</taxon>
        <taxon>Actinomycetota</taxon>
        <taxon>Actinomycetes</taxon>
        <taxon>Mycobacteriales</taxon>
        <taxon>Corynebacteriaceae</taxon>
        <taxon>Corynebacterium</taxon>
    </lineage>
</organism>
<dbReference type="GO" id="GO:0000166">
    <property type="term" value="F:nucleotide binding"/>
    <property type="evidence" value="ECO:0007669"/>
    <property type="project" value="UniProtKB-KW"/>
</dbReference>
<comment type="caution">
    <text evidence="7">The sequence shown here is derived from an EMBL/GenBank/DDBJ whole genome shotgun (WGS) entry which is preliminary data.</text>
</comment>
<evidence type="ECO:0000256" key="1">
    <source>
        <dbReference type="ARBA" id="ARBA00022741"/>
    </source>
</evidence>
<reference evidence="7 8" key="1">
    <citation type="journal article" date="2018" name="Syst. Appl. Microbiol.">
        <title>Corynebacterium heidelbergense sp. nov., isolated from the preen glands of Egyptian geese (Alopochen aegyptiacus).</title>
        <authorList>
            <person name="Braun M.S."/>
            <person name="Wang E."/>
            <person name="Zimmermann S."/>
            <person name="Wink M."/>
        </authorList>
    </citation>
    <scope>NUCLEOTIDE SEQUENCE [LARGE SCALE GENOMIC DNA]</scope>
    <source>
        <strain evidence="7 8">647</strain>
    </source>
</reference>
<dbReference type="Gene3D" id="3.30.428.10">
    <property type="entry name" value="HIT-like"/>
    <property type="match status" value="1"/>
</dbReference>
<dbReference type="RefSeq" id="WP_113630207.1">
    <property type="nucleotide sequence ID" value="NZ_QHCV01000012.1"/>
</dbReference>
<evidence type="ECO:0000256" key="5">
    <source>
        <dbReference type="SAM" id="MobiDB-lite"/>
    </source>
</evidence>
<keyword evidence="1" id="KW-0547">Nucleotide-binding</keyword>
<feature type="region of interest" description="Disordered" evidence="5">
    <location>
        <begin position="1"/>
        <end position="25"/>
    </location>
</feature>
<name>A0A364V7X6_9CORY</name>
<feature type="domain" description="HIT" evidence="6">
    <location>
        <begin position="51"/>
        <end position="160"/>
    </location>
</feature>
<dbReference type="InterPro" id="IPR039383">
    <property type="entry name" value="FHIT"/>
</dbReference>
<evidence type="ECO:0000259" key="6">
    <source>
        <dbReference type="PROSITE" id="PS51084"/>
    </source>
</evidence>
<dbReference type="Pfam" id="PF01230">
    <property type="entry name" value="HIT"/>
    <property type="match status" value="1"/>
</dbReference>
<evidence type="ECO:0000256" key="3">
    <source>
        <dbReference type="PIRSR" id="PIRSR639383-2"/>
    </source>
</evidence>
<dbReference type="InterPro" id="IPR052908">
    <property type="entry name" value="AP-4-A_phosphorylase"/>
</dbReference>
<evidence type="ECO:0000313" key="8">
    <source>
        <dbReference type="Proteomes" id="UP000251577"/>
    </source>
</evidence>
<feature type="binding site" evidence="3">
    <location>
        <position position="149"/>
    </location>
    <ligand>
        <name>substrate</name>
    </ligand>
</feature>
<proteinExistence type="predicted"/>